<reference evidence="28 29" key="1">
    <citation type="journal article" date="2017" name="Gigascience">
        <title>Genome sequence of the small brown planthopper, Laodelphax striatellus.</title>
        <authorList>
            <person name="Zhu J."/>
            <person name="Jiang F."/>
            <person name="Wang X."/>
            <person name="Yang P."/>
            <person name="Bao Y."/>
            <person name="Zhao W."/>
            <person name="Wang W."/>
            <person name="Lu H."/>
            <person name="Wang Q."/>
            <person name="Cui N."/>
            <person name="Li J."/>
            <person name="Chen X."/>
            <person name="Luo L."/>
            <person name="Yu J."/>
            <person name="Kang L."/>
            <person name="Cui F."/>
        </authorList>
    </citation>
    <scope>NUCLEOTIDE SEQUENCE [LARGE SCALE GENOMIC DNA]</scope>
    <source>
        <strain evidence="28">Lst14</strain>
    </source>
</reference>
<dbReference type="GO" id="GO:0005615">
    <property type="term" value="C:extracellular space"/>
    <property type="evidence" value="ECO:0007669"/>
    <property type="project" value="TreeGrafter"/>
</dbReference>
<comment type="subcellular location">
    <subcellularLocation>
        <location evidence="3">Cell membrane</location>
        <topology evidence="3">Lipid-anchor</topology>
        <topology evidence="3">GPI-anchor</topology>
    </subcellularLocation>
    <subcellularLocation>
        <location evidence="2">Membrane</location>
        <topology evidence="2">Single-pass type II membrane protein</topology>
    </subcellularLocation>
</comment>
<dbReference type="Gene3D" id="1.25.50.20">
    <property type="match status" value="1"/>
</dbReference>
<evidence type="ECO:0000313" key="28">
    <source>
        <dbReference type="EMBL" id="RZF47924.1"/>
    </source>
</evidence>
<dbReference type="InterPro" id="IPR045357">
    <property type="entry name" value="Aminopeptidase_N-like_N"/>
</dbReference>
<sequence>MMTKPPEVVSMMDGTTPTLTVTRPPGFIISRLTAALFFTGFVLSLLFVALLAYALAPCHGLGRARVLGGAGGSPTSGWRRASADVRLPRSVVPHSYDVRLTPFIWEGNFTFAGHVDIVVNVTEPTRKITLHVNEIDVHEATLSLIGLDLESPVRVTEVKNDSVKQFLVVSLGEELRAQEQYRLSIRYTGQLNDVLQGFYRSSYTVNNTKRWIATTQFQSTDARRAFPCFDEPALKAKFTIHIARPYSMIAISNMPKISTTPADFPDLPDYEWDHFMESVPMSTYLVAFTISDFEKMSDGRFSVYARHDALAQAHYSLEIGPKILKHYEQYYNIKFPLPKLDMIALPDFSAGAMENWGLITYRETTMLYQDGISTNKHKMRVATVISHELAHQWFGNLVTPSWWSDLWLNEGFATYVECLGVDAVEPSWRKLEQFVTEDLQNVFLLDAYKSSHPISVNVNHPNEIDDIFDSISYEKGAAVIRMMDNFLTTEVFKSGLTKYLKERAYQSATQDDLWQALTDEAHLAGKLPQDVTVKQIMDTWTLQTGFPLITVTRNYDDGSAEISQKRFIVSNHSQNTDRSLWWVPLTFTTSRELEFDNTTPSQWMRKERSITLKDPRLPQSRKDWIIFNIKETGFYRVNYDTQNWQNLINQLVDSEGFKRIGTINRAQLVDDAMNLARANVINYTLALDVTRYLKQELDYFPWKSAFNAFDYLDNMLCKSAGYDKFKAYLLQLVARLYEDVGFMDNMTDSQLRVFKRVDVLKWACTLGHEDCVRNAVTQFQNWHSSPYPDRNNPISPNLKATVYCTAIQVGGQKEWDFAWQRFLKANVGSEKNLLLNAMGCSREPWILSRYINWAVSPDSGIRKQDAPTVFAALSGNVIGQTLAFNFLRENWPYLKEYFGASMFTLNTLIRLSSNRMNTDVELRSLREFVVERKEDLESASKVVDQVLENAQANVNWMQMNYKTIIAWLTSAVNNTQRNSRLS</sequence>
<comment type="caution">
    <text evidence="28">The sequence shown here is derived from an EMBL/GenBank/DDBJ whole genome shotgun (WGS) entry which is preliminary data.</text>
</comment>
<keyword evidence="6" id="KW-1003">Cell membrane</keyword>
<evidence type="ECO:0000256" key="13">
    <source>
        <dbReference type="ARBA" id="ARBA00022833"/>
    </source>
</evidence>
<evidence type="ECO:0000256" key="16">
    <source>
        <dbReference type="ARBA" id="ARBA00023049"/>
    </source>
</evidence>
<dbReference type="GO" id="GO:0008270">
    <property type="term" value="F:zinc ion binding"/>
    <property type="evidence" value="ECO:0007669"/>
    <property type="project" value="UniProtKB-UniRule"/>
</dbReference>
<evidence type="ECO:0000256" key="20">
    <source>
        <dbReference type="ARBA" id="ARBA00023288"/>
    </source>
</evidence>
<dbReference type="InterPro" id="IPR014782">
    <property type="entry name" value="Peptidase_M1_dom"/>
</dbReference>
<keyword evidence="8 24" id="KW-0645">Protease</keyword>
<dbReference type="PANTHER" id="PTHR11533">
    <property type="entry name" value="PROTEASE M1 ZINC METALLOPROTEASE"/>
    <property type="match status" value="1"/>
</dbReference>
<evidence type="ECO:0000256" key="7">
    <source>
        <dbReference type="ARBA" id="ARBA00022622"/>
    </source>
</evidence>
<keyword evidence="16 24" id="KW-0482">Metalloprotease</keyword>
<feature type="binding site" evidence="22">
    <location>
        <position position="410"/>
    </location>
    <ligand>
        <name>Zn(2+)</name>
        <dbReference type="ChEBI" id="CHEBI:29105"/>
        <note>catalytic</note>
    </ligand>
</feature>
<dbReference type="InterPro" id="IPR034016">
    <property type="entry name" value="M1_APN-typ"/>
</dbReference>
<dbReference type="EMBL" id="QKKF02002906">
    <property type="protein sequence ID" value="RZF47924.1"/>
    <property type="molecule type" value="Genomic_DNA"/>
</dbReference>
<comment type="cofactor">
    <cofactor evidence="22 24">
        <name>Zn(2+)</name>
        <dbReference type="ChEBI" id="CHEBI:29105"/>
    </cofactor>
    <text evidence="22 24">Binds 1 zinc ion per subunit.</text>
</comment>
<feature type="binding site" evidence="22">
    <location>
        <position position="387"/>
    </location>
    <ligand>
        <name>Zn(2+)</name>
        <dbReference type="ChEBI" id="CHEBI:29105"/>
        <note>catalytic</note>
    </ligand>
</feature>
<dbReference type="InterPro" id="IPR050344">
    <property type="entry name" value="Peptidase_M1_aminopeptidases"/>
</dbReference>
<feature type="domain" description="ERAP1-like C-terminal" evidence="26">
    <location>
        <begin position="624"/>
        <end position="951"/>
    </location>
</feature>
<feature type="transmembrane region" description="Helical" evidence="24">
    <location>
        <begin position="32"/>
        <end position="56"/>
    </location>
</feature>
<dbReference type="PANTHER" id="PTHR11533:SF294">
    <property type="entry name" value="THYROTROPIN-RELEASING HORMONE-DEGRADING ECTOENZYME"/>
    <property type="match status" value="1"/>
</dbReference>
<keyword evidence="9 24" id="KW-0812">Transmembrane</keyword>
<dbReference type="GO" id="GO:0098552">
    <property type="term" value="C:side of membrane"/>
    <property type="evidence" value="ECO:0007669"/>
    <property type="project" value="UniProtKB-KW"/>
</dbReference>
<keyword evidence="7" id="KW-0336">GPI-anchor</keyword>
<evidence type="ECO:0000256" key="8">
    <source>
        <dbReference type="ARBA" id="ARBA00022670"/>
    </source>
</evidence>
<keyword evidence="17 24" id="KW-0472">Membrane</keyword>
<evidence type="ECO:0000256" key="6">
    <source>
        <dbReference type="ARBA" id="ARBA00022475"/>
    </source>
</evidence>
<dbReference type="FunFam" id="1.25.50.20:FF:000001">
    <property type="entry name" value="Aminopeptidase"/>
    <property type="match status" value="1"/>
</dbReference>
<organism evidence="28 29">
    <name type="scientific">Laodelphax striatellus</name>
    <name type="common">Small brown planthopper</name>
    <name type="synonym">Delphax striatella</name>
    <dbReference type="NCBI Taxonomy" id="195883"/>
    <lineage>
        <taxon>Eukaryota</taxon>
        <taxon>Metazoa</taxon>
        <taxon>Ecdysozoa</taxon>
        <taxon>Arthropoda</taxon>
        <taxon>Hexapoda</taxon>
        <taxon>Insecta</taxon>
        <taxon>Pterygota</taxon>
        <taxon>Neoptera</taxon>
        <taxon>Paraneoptera</taxon>
        <taxon>Hemiptera</taxon>
        <taxon>Auchenorrhyncha</taxon>
        <taxon>Fulgoroidea</taxon>
        <taxon>Delphacidae</taxon>
        <taxon>Criomorphinae</taxon>
        <taxon>Laodelphax</taxon>
    </lineage>
</organism>
<keyword evidence="10 22" id="KW-0479">Metal-binding</keyword>
<dbReference type="AlphaFoldDB" id="A0A482XQJ2"/>
<evidence type="ECO:0000256" key="15">
    <source>
        <dbReference type="ARBA" id="ARBA00022989"/>
    </source>
</evidence>
<evidence type="ECO:0000256" key="4">
    <source>
        <dbReference type="ARBA" id="ARBA00010136"/>
    </source>
</evidence>
<evidence type="ECO:0000256" key="17">
    <source>
        <dbReference type="ARBA" id="ARBA00023136"/>
    </source>
</evidence>
<evidence type="ECO:0000256" key="14">
    <source>
        <dbReference type="ARBA" id="ARBA00022968"/>
    </source>
</evidence>
<evidence type="ECO:0000256" key="11">
    <source>
        <dbReference type="ARBA" id="ARBA00022729"/>
    </source>
</evidence>
<evidence type="ECO:0000259" key="27">
    <source>
        <dbReference type="Pfam" id="PF17900"/>
    </source>
</evidence>
<dbReference type="CDD" id="cd09601">
    <property type="entry name" value="M1_APN-Q_like"/>
    <property type="match status" value="1"/>
</dbReference>
<proteinExistence type="inferred from homology"/>
<evidence type="ECO:0000256" key="3">
    <source>
        <dbReference type="ARBA" id="ARBA00004609"/>
    </source>
</evidence>
<dbReference type="FunFam" id="2.60.40.1730:FF:000012">
    <property type="entry name" value="Aminopeptidase N"/>
    <property type="match status" value="1"/>
</dbReference>
<dbReference type="Gene3D" id="2.60.40.1910">
    <property type="match status" value="1"/>
</dbReference>
<dbReference type="Pfam" id="PF01433">
    <property type="entry name" value="Peptidase_M1"/>
    <property type="match status" value="1"/>
</dbReference>
<evidence type="ECO:0000256" key="10">
    <source>
        <dbReference type="ARBA" id="ARBA00022723"/>
    </source>
</evidence>
<dbReference type="GO" id="GO:0042277">
    <property type="term" value="F:peptide binding"/>
    <property type="evidence" value="ECO:0007669"/>
    <property type="project" value="TreeGrafter"/>
</dbReference>
<keyword evidence="13 22" id="KW-0862">Zinc</keyword>
<dbReference type="PRINTS" id="PR00756">
    <property type="entry name" value="ALADIPTASE"/>
</dbReference>
<feature type="domain" description="Aminopeptidase N-like N-terminal" evidence="27">
    <location>
        <begin position="92"/>
        <end position="285"/>
    </location>
</feature>
<evidence type="ECO:0000256" key="2">
    <source>
        <dbReference type="ARBA" id="ARBA00004606"/>
    </source>
</evidence>
<dbReference type="OrthoDB" id="510539at2759"/>
<dbReference type="SUPFAM" id="SSF55486">
    <property type="entry name" value="Metalloproteases ('zincins'), catalytic domain"/>
    <property type="match status" value="1"/>
</dbReference>
<dbReference type="Proteomes" id="UP000291343">
    <property type="component" value="Unassembled WGS sequence"/>
</dbReference>
<keyword evidence="19" id="KW-0325">Glycoprotein</keyword>
<dbReference type="InterPro" id="IPR042097">
    <property type="entry name" value="Aminopeptidase_N-like_N_sf"/>
</dbReference>
<dbReference type="Pfam" id="PF11838">
    <property type="entry name" value="ERAP1_C"/>
    <property type="match status" value="1"/>
</dbReference>
<dbReference type="InterPro" id="IPR027268">
    <property type="entry name" value="Peptidase_M4/M1_CTD_sf"/>
</dbReference>
<keyword evidence="15 24" id="KW-1133">Transmembrane helix</keyword>
<dbReference type="EC" id="3.4.11.-" evidence="24"/>
<evidence type="ECO:0000256" key="19">
    <source>
        <dbReference type="ARBA" id="ARBA00023180"/>
    </source>
</evidence>
<keyword evidence="14" id="KW-0735">Signal-anchor</keyword>
<evidence type="ECO:0000256" key="18">
    <source>
        <dbReference type="ARBA" id="ARBA00023157"/>
    </source>
</evidence>
<dbReference type="Gene3D" id="1.10.390.10">
    <property type="entry name" value="Neutral Protease Domain 2"/>
    <property type="match status" value="1"/>
</dbReference>
<dbReference type="FunFam" id="2.60.40.1910:FF:000008">
    <property type="entry name" value="Aminopeptidase"/>
    <property type="match status" value="1"/>
</dbReference>
<evidence type="ECO:0000256" key="5">
    <source>
        <dbReference type="ARBA" id="ARBA00022438"/>
    </source>
</evidence>
<evidence type="ECO:0000256" key="12">
    <source>
        <dbReference type="ARBA" id="ARBA00022801"/>
    </source>
</evidence>
<keyword evidence="20" id="KW-0449">Lipoprotein</keyword>
<gene>
    <name evidence="28" type="ORF">LSTR_LSTR008728</name>
</gene>
<dbReference type="InParanoid" id="A0A482XQJ2"/>
<dbReference type="SUPFAM" id="SSF63737">
    <property type="entry name" value="Leukotriene A4 hydrolase N-terminal domain"/>
    <property type="match status" value="1"/>
</dbReference>
<feature type="binding site" evidence="22">
    <location>
        <position position="391"/>
    </location>
    <ligand>
        <name>Zn(2+)</name>
        <dbReference type="ChEBI" id="CHEBI:29105"/>
        <note>catalytic</note>
    </ligand>
</feature>
<dbReference type="SMR" id="A0A482XQJ2"/>
<dbReference type="GO" id="GO:0005886">
    <property type="term" value="C:plasma membrane"/>
    <property type="evidence" value="ECO:0007669"/>
    <property type="project" value="UniProtKB-SubCell"/>
</dbReference>
<keyword evidence="12 24" id="KW-0378">Hydrolase</keyword>
<evidence type="ECO:0000259" key="25">
    <source>
        <dbReference type="Pfam" id="PF01433"/>
    </source>
</evidence>
<dbReference type="Gene3D" id="2.60.40.1730">
    <property type="entry name" value="tricorn interacting facor f3 domain"/>
    <property type="match status" value="1"/>
</dbReference>
<dbReference type="GO" id="GO:0005737">
    <property type="term" value="C:cytoplasm"/>
    <property type="evidence" value="ECO:0007669"/>
    <property type="project" value="TreeGrafter"/>
</dbReference>
<evidence type="ECO:0000256" key="23">
    <source>
        <dbReference type="PIRSR" id="PIRSR634016-4"/>
    </source>
</evidence>
<accession>A0A482XQJ2</accession>
<dbReference type="InterPro" id="IPR001930">
    <property type="entry name" value="Peptidase_M1"/>
</dbReference>
<dbReference type="FunCoup" id="A0A482XQJ2">
    <property type="interactions" value="426"/>
</dbReference>
<evidence type="ECO:0000313" key="29">
    <source>
        <dbReference type="Proteomes" id="UP000291343"/>
    </source>
</evidence>
<dbReference type="Pfam" id="PF17900">
    <property type="entry name" value="Peptidase_M1_N"/>
    <property type="match status" value="1"/>
</dbReference>
<dbReference type="GO" id="GO:0006508">
    <property type="term" value="P:proteolysis"/>
    <property type="evidence" value="ECO:0007669"/>
    <property type="project" value="UniProtKB-KW"/>
</dbReference>
<feature type="active site" description="Proton acceptor" evidence="21">
    <location>
        <position position="388"/>
    </location>
</feature>
<evidence type="ECO:0000256" key="9">
    <source>
        <dbReference type="ARBA" id="ARBA00022692"/>
    </source>
</evidence>
<evidence type="ECO:0000259" key="26">
    <source>
        <dbReference type="Pfam" id="PF11838"/>
    </source>
</evidence>
<dbReference type="GO" id="GO:0043171">
    <property type="term" value="P:peptide catabolic process"/>
    <property type="evidence" value="ECO:0007669"/>
    <property type="project" value="TreeGrafter"/>
</dbReference>
<keyword evidence="18" id="KW-1015">Disulfide bond</keyword>
<keyword evidence="29" id="KW-1185">Reference proteome</keyword>
<protein>
    <recommendedName>
        <fullName evidence="24">Aminopeptidase</fullName>
        <ecNumber evidence="24">3.4.11.-</ecNumber>
    </recommendedName>
</protein>
<evidence type="ECO:0000256" key="24">
    <source>
        <dbReference type="RuleBase" id="RU364040"/>
    </source>
</evidence>
<comment type="catalytic activity">
    <reaction evidence="1">
        <text>Release of an N-terminal amino acid, Xaa-|-Yaa- from a peptide, amide or arylamide. Xaa is preferably Ala, but may be most amino acids including Pro (slow action). When a terminal hydrophobic residue is followed by a prolyl residue, the two may be released as an intact Xaa-Pro dipeptide.</text>
        <dbReference type="EC" id="3.4.11.2"/>
    </reaction>
</comment>
<dbReference type="FunFam" id="1.10.390.10:FF:000001">
    <property type="entry name" value="Aminopeptidase"/>
    <property type="match status" value="1"/>
</dbReference>
<evidence type="ECO:0000256" key="21">
    <source>
        <dbReference type="PIRSR" id="PIRSR634016-1"/>
    </source>
</evidence>
<keyword evidence="5 24" id="KW-0031">Aminopeptidase</keyword>
<comment type="similarity">
    <text evidence="4 24">Belongs to the peptidase M1 family.</text>
</comment>
<keyword evidence="11" id="KW-0732">Signal</keyword>
<dbReference type="InterPro" id="IPR024571">
    <property type="entry name" value="ERAP1-like_C_dom"/>
</dbReference>
<dbReference type="GO" id="GO:0016285">
    <property type="term" value="F:alanyl aminopeptidase activity"/>
    <property type="evidence" value="ECO:0007669"/>
    <property type="project" value="UniProtKB-EC"/>
</dbReference>
<dbReference type="STRING" id="195883.A0A482XQJ2"/>
<evidence type="ECO:0000256" key="22">
    <source>
        <dbReference type="PIRSR" id="PIRSR634016-3"/>
    </source>
</evidence>
<feature type="site" description="Transition state stabilizer" evidence="23">
    <location>
        <position position="473"/>
    </location>
</feature>
<feature type="domain" description="Peptidase M1 membrane alanine aminopeptidase" evidence="25">
    <location>
        <begin position="315"/>
        <end position="540"/>
    </location>
</feature>
<name>A0A482XQJ2_LAOST</name>
<dbReference type="GO" id="GO:0070006">
    <property type="term" value="F:metalloaminopeptidase activity"/>
    <property type="evidence" value="ECO:0007669"/>
    <property type="project" value="TreeGrafter"/>
</dbReference>
<evidence type="ECO:0000256" key="1">
    <source>
        <dbReference type="ARBA" id="ARBA00000098"/>
    </source>
</evidence>